<dbReference type="Pfam" id="PF14092">
    <property type="entry name" value="DUF4270"/>
    <property type="match status" value="1"/>
</dbReference>
<reference evidence="1 2" key="1">
    <citation type="submission" date="2024-03" db="EMBL/GenBank/DDBJ databases">
        <title>Flavobacterium soyae.</title>
        <authorList>
            <person name="Zheng W."/>
        </authorList>
    </citation>
    <scope>NUCLEOTIDE SEQUENCE [LARGE SCALE GENOMIC DNA]</scope>
    <source>
        <strain evidence="1 2">55</strain>
    </source>
</reference>
<dbReference type="EMBL" id="CP150845">
    <property type="protein sequence ID" value="WYZ20622.1"/>
    <property type="molecule type" value="Genomic_DNA"/>
</dbReference>
<sequence>MYNTSFIKKILLAATVVFLYSCDKDFNAIGDDLIGDDHFGLESEKYDVIAYNQEVTPIQSNALVTNALGIYDNPVFGTTTANYNTQVALAAYAPSIGETPVIESAVLSIPYFSHITSTNTDGTHVYQLDSIYGAPTGKLKLSVYESGYQMRSSYYDSGNQFPQLYYNDQTEFETAKKPYIVTGKPLNDGGVLENSEFFFDSKEIKDVTKDKDNKDVTTLVAPEMRLNLNKQFFQEKILNAAKEKLSAADVFQEYFKGLYFKVEKSGGSLSNMALMDFTKGKITIKYKAKTDITTDGPEVTEDRSIVINLTGSNVNLLQDVKDTDYQNAVAARNTTTGDKNLYLKGGQGSLVIIELKDFGSKLEEIRKNGWLVNEANLVFHVDAEKMAVKKTDNLQAQEPKRVYLYDFKNSTPLLDYSADGSSSITSDARMSKVIFGGIINVDATTGRGSTYKIRITNHIRNLIKTTTAVNVKLGLVVTDDISIITSNKLKNRIQLNPQVDPNEYFSEAPRASVMNPLGTILFGNNIPAGDSNYDKRLRLEVYYTKPNK</sequence>
<gene>
    <name evidence="1" type="ORF">AABD74_03970</name>
</gene>
<dbReference type="RefSeq" id="WP_406844749.1">
    <property type="nucleotide sequence ID" value="NZ_CP150845.1"/>
</dbReference>
<dbReference type="InterPro" id="IPR025366">
    <property type="entry name" value="DUF4270"/>
</dbReference>
<name>A0ABZ2UGI0_9FLAO</name>
<keyword evidence="2" id="KW-1185">Reference proteome</keyword>
<evidence type="ECO:0000313" key="1">
    <source>
        <dbReference type="EMBL" id="WYZ20622.1"/>
    </source>
</evidence>
<dbReference type="Proteomes" id="UP001623852">
    <property type="component" value="Chromosome"/>
</dbReference>
<proteinExistence type="predicted"/>
<accession>A0ABZ2UGI0</accession>
<evidence type="ECO:0000313" key="2">
    <source>
        <dbReference type="Proteomes" id="UP001623852"/>
    </source>
</evidence>
<organism evidence="1 2">
    <name type="scientific">Flavobacterium soyae</name>
    <dbReference type="NCBI Taxonomy" id="2903098"/>
    <lineage>
        <taxon>Bacteria</taxon>
        <taxon>Pseudomonadati</taxon>
        <taxon>Bacteroidota</taxon>
        <taxon>Flavobacteriia</taxon>
        <taxon>Flavobacteriales</taxon>
        <taxon>Flavobacteriaceae</taxon>
        <taxon>Flavobacterium</taxon>
    </lineage>
</organism>
<protein>
    <submittedName>
        <fullName evidence="1">DUF4270 domain-containing protein</fullName>
    </submittedName>
</protein>